<dbReference type="InterPro" id="IPR036961">
    <property type="entry name" value="Kinesin_motor_dom_sf"/>
</dbReference>
<dbReference type="GO" id="GO:0008017">
    <property type="term" value="F:microtubule binding"/>
    <property type="evidence" value="ECO:0007669"/>
    <property type="project" value="InterPro"/>
</dbReference>
<feature type="compositionally biased region" description="Polar residues" evidence="5">
    <location>
        <begin position="810"/>
        <end position="819"/>
    </location>
</feature>
<accession>A0A7S1ABS6</accession>
<dbReference type="PRINTS" id="PR00380">
    <property type="entry name" value="KINESINHEAVY"/>
</dbReference>
<dbReference type="GO" id="GO:0003777">
    <property type="term" value="F:microtubule motor activity"/>
    <property type="evidence" value="ECO:0007669"/>
    <property type="project" value="InterPro"/>
</dbReference>
<dbReference type="PANTHER" id="PTHR47968">
    <property type="entry name" value="CENTROMERE PROTEIN E"/>
    <property type="match status" value="1"/>
</dbReference>
<evidence type="ECO:0000256" key="3">
    <source>
        <dbReference type="PROSITE-ProRule" id="PRU00283"/>
    </source>
</evidence>
<proteinExistence type="inferred from homology"/>
<dbReference type="GO" id="GO:0007018">
    <property type="term" value="P:microtubule-based movement"/>
    <property type="evidence" value="ECO:0007669"/>
    <property type="project" value="InterPro"/>
</dbReference>
<dbReference type="EMBL" id="HBFQ01033197">
    <property type="protein sequence ID" value="CAD8849000.1"/>
    <property type="molecule type" value="Transcribed_RNA"/>
</dbReference>
<dbReference type="Gene3D" id="2.60.200.20">
    <property type="match status" value="1"/>
</dbReference>
<protein>
    <recommendedName>
        <fullName evidence="6">Kinesin motor domain-containing protein</fullName>
    </recommendedName>
</protein>
<dbReference type="SMART" id="SM00129">
    <property type="entry name" value="KISc"/>
    <property type="match status" value="1"/>
</dbReference>
<keyword evidence="3" id="KW-0067">ATP-binding</keyword>
<comment type="similarity">
    <text evidence="3">Belongs to the TRAFAC class myosin-kinesin ATPase superfamily. Kinesin family.</text>
</comment>
<evidence type="ECO:0000256" key="4">
    <source>
        <dbReference type="SAM" id="Coils"/>
    </source>
</evidence>
<feature type="coiled-coil region" evidence="4">
    <location>
        <begin position="397"/>
        <end position="424"/>
    </location>
</feature>
<evidence type="ECO:0000313" key="7">
    <source>
        <dbReference type="EMBL" id="CAD8849000.1"/>
    </source>
</evidence>
<dbReference type="Pfam" id="PF00225">
    <property type="entry name" value="Kinesin"/>
    <property type="match status" value="1"/>
</dbReference>
<dbReference type="Gene3D" id="3.40.850.10">
    <property type="entry name" value="Kinesin motor domain"/>
    <property type="match status" value="1"/>
</dbReference>
<feature type="region of interest" description="Disordered" evidence="5">
    <location>
        <begin position="1"/>
        <end position="40"/>
    </location>
</feature>
<feature type="region of interest" description="Disordered" evidence="5">
    <location>
        <begin position="1117"/>
        <end position="1158"/>
    </location>
</feature>
<dbReference type="PANTHER" id="PTHR47968:SF75">
    <property type="entry name" value="CENTROMERE-ASSOCIATED PROTEIN E"/>
    <property type="match status" value="1"/>
</dbReference>
<feature type="compositionally biased region" description="Polar residues" evidence="5">
    <location>
        <begin position="1042"/>
        <end position="1051"/>
    </location>
</feature>
<dbReference type="InterPro" id="IPR001752">
    <property type="entry name" value="Kinesin_motor_dom"/>
</dbReference>
<dbReference type="SUPFAM" id="SSF52540">
    <property type="entry name" value="P-loop containing nucleoside triphosphate hydrolases"/>
    <property type="match status" value="1"/>
</dbReference>
<gene>
    <name evidence="7" type="ORF">NSCI0253_LOCUS23350</name>
</gene>
<dbReference type="CDD" id="cd00106">
    <property type="entry name" value="KISc"/>
    <property type="match status" value="1"/>
</dbReference>
<name>A0A7S1ABS6_NOCSC</name>
<dbReference type="InterPro" id="IPR027640">
    <property type="entry name" value="Kinesin-like_fam"/>
</dbReference>
<feature type="domain" description="Kinesin motor" evidence="6">
    <location>
        <begin position="59"/>
        <end position="382"/>
    </location>
</feature>
<feature type="region of interest" description="Disordered" evidence="5">
    <location>
        <begin position="796"/>
        <end position="824"/>
    </location>
</feature>
<dbReference type="SUPFAM" id="SSF49879">
    <property type="entry name" value="SMAD/FHA domain"/>
    <property type="match status" value="1"/>
</dbReference>
<evidence type="ECO:0000256" key="2">
    <source>
        <dbReference type="ARBA" id="ARBA00023175"/>
    </source>
</evidence>
<feature type="compositionally biased region" description="Polar residues" evidence="5">
    <location>
        <begin position="1139"/>
        <end position="1154"/>
    </location>
</feature>
<keyword evidence="3" id="KW-0547">Nucleotide-binding</keyword>
<feature type="region of interest" description="Disordered" evidence="5">
    <location>
        <begin position="846"/>
        <end position="875"/>
    </location>
</feature>
<dbReference type="InterPro" id="IPR008984">
    <property type="entry name" value="SMAD_FHA_dom_sf"/>
</dbReference>
<feature type="compositionally biased region" description="Basic and acidic residues" evidence="5">
    <location>
        <begin position="1031"/>
        <end position="1040"/>
    </location>
</feature>
<organism evidence="7">
    <name type="scientific">Noctiluca scintillans</name>
    <name type="common">Sea sparkle</name>
    <name type="synonym">Red tide dinoflagellate</name>
    <dbReference type="NCBI Taxonomy" id="2966"/>
    <lineage>
        <taxon>Eukaryota</taxon>
        <taxon>Sar</taxon>
        <taxon>Alveolata</taxon>
        <taxon>Dinophyceae</taxon>
        <taxon>Noctilucales</taxon>
        <taxon>Noctilucaceae</taxon>
        <taxon>Noctiluca</taxon>
    </lineage>
</organism>
<dbReference type="Pfam" id="PF00498">
    <property type="entry name" value="FHA"/>
    <property type="match status" value="1"/>
</dbReference>
<evidence type="ECO:0000256" key="1">
    <source>
        <dbReference type="ARBA" id="ARBA00023054"/>
    </source>
</evidence>
<feature type="region of interest" description="Disordered" evidence="5">
    <location>
        <begin position="1031"/>
        <end position="1084"/>
    </location>
</feature>
<dbReference type="InterPro" id="IPR000253">
    <property type="entry name" value="FHA_dom"/>
</dbReference>
<dbReference type="PROSITE" id="PS50067">
    <property type="entry name" value="KINESIN_MOTOR_2"/>
    <property type="match status" value="1"/>
</dbReference>
<keyword evidence="1 4" id="KW-0175">Coiled coil</keyword>
<dbReference type="GO" id="GO:0005524">
    <property type="term" value="F:ATP binding"/>
    <property type="evidence" value="ECO:0007669"/>
    <property type="project" value="UniProtKB-UniRule"/>
</dbReference>
<evidence type="ECO:0000259" key="6">
    <source>
        <dbReference type="PROSITE" id="PS50067"/>
    </source>
</evidence>
<keyword evidence="2 3" id="KW-0505">Motor protein</keyword>
<dbReference type="InterPro" id="IPR027417">
    <property type="entry name" value="P-loop_NTPase"/>
</dbReference>
<feature type="binding site" evidence="3">
    <location>
        <begin position="141"/>
        <end position="148"/>
    </location>
    <ligand>
        <name>ATP</name>
        <dbReference type="ChEBI" id="CHEBI:30616"/>
    </ligand>
</feature>
<reference evidence="7" key="1">
    <citation type="submission" date="2021-01" db="EMBL/GenBank/DDBJ databases">
        <authorList>
            <person name="Corre E."/>
            <person name="Pelletier E."/>
            <person name="Niang G."/>
            <person name="Scheremetjew M."/>
            <person name="Finn R."/>
            <person name="Kale V."/>
            <person name="Holt S."/>
            <person name="Cochrane G."/>
            <person name="Meng A."/>
            <person name="Brown T."/>
            <person name="Cohen L."/>
        </authorList>
    </citation>
    <scope>NUCLEOTIDE SEQUENCE</scope>
</reference>
<sequence length="1281" mass="139405">MPVSRCGSPCGSDVPIVHDTRRSRRSRTSTPCASRHSTPKLEGRALRQTKPRILPPQDFIRVVARIRPKLSNEARLVEGVECLPDGRTVLVTGRRGEVKQFAVDQVFDRSEGSQARVFECFGQDLVSQSLRGYNVCVLAYGHTGSGKTYTMLGDTAQPTMSDAGLLPRFLIEIFKSETSEARYSCEYYEVYNEQIKDLLLPSGAERTRKVHVHPKHGVQIENLTKCVVRSAEEALRLLNFGNQMRAMAATAMNARSSRSHAIFTFKFEGGTHLGTSCQSTVTLVDLAGRENQSVTKNVMAQFREMCSINTSLFHLARLISKLSEGSAGRNLSDFRNSKLTLLLSPALIGNSRTTLVATVAPVRSYCEDSISTLNFAACVKKIQTRPIVNDKAPHVLVAELEAEVRQLQKELAQSKTHEAEKEQALHCAQLMIESLQQSWEEAVAKSEELKMSRTESLVSLGLADTSGVPTGEVRPFFTKLCDDPLLQGRCNYFLKQSLCVGSNEDCDIVLHGLGMSPRMCEVSFGMDGVEVTLLGSVRVLVNGELLLPSTRHTLVHGDCLFLGYSHAFRLVAATQEQVQKAGGNALVLARMTVSLDVATAVAETADTGAAFAEVAPFVSHLSTRAPRAVVEALEGALHSVCPLLDEVNVITSEVWGDDSPRFQLHALTDMFNFASDEPELVVCVLQSPKPPDNFRCRKRCSDNLELEDVVQKEDNLTMDWAKHPMADALGLAHHMKIRGDDVLFVWSLEKFLWRLSSMREVYHEGVEDMDDFASIRQHLSETPSKNPWQEIEFCGSSHPVRGVPSPRSVKVSSTGNAKTDMSMRDGKISSGLADLWRPKNWRENDVEKAGLPVPASPDSTVSRDSRDSMASTAASENSTFQIMEISSVSKSHTVSSIRTQFEELCADRDDALSTLVCVSPDSTPLARSPYSVLSHEMFSCNGLDVDDTVVRPLAKTARTPNFSLGPSSSLECLGASWDAVAVSPTDLEICDAETRLSDSLLAINMEIIQLDSRTDHVQGLLKNLVDELKSLSTRSRRDEASETQISLSGVPTESDELDQATEVGSERALSLHSAGPSKLGSEDGLSLQSVVRSIAPRSVRTPPKPRAHVPAIQVVSPPRRRTACASPRDVGSAAPTSPVRRSTTPVLTPVSRTRASTHEGPAKFEFADCSGSSLVTAAWRTRDACGEGPSDVVAGVSSGYHPRAQAASSPYVVSLEKVSPPSLPRTPCVPQNVRPIRDSVRSGSIAGSTVGASVPGGQKHRLIGPFPKVTWAYLAVPDAQS</sequence>
<evidence type="ECO:0000256" key="5">
    <source>
        <dbReference type="SAM" id="MobiDB-lite"/>
    </source>
</evidence>